<sequence length="67" mass="8036">MPTRSELMHYRLQAWLRENQCDEFEYLGKRPDALGIPQHWYRIADQEVTVDQVEELELMDDAESEPL</sequence>
<dbReference type="EMBL" id="KM359505">
    <property type="protein sequence ID" value="AIR93387.1"/>
    <property type="molecule type" value="Genomic_DNA"/>
</dbReference>
<accession>A0A0K0KVN7</accession>
<keyword evidence="2" id="KW-1185">Reference proteome</keyword>
<dbReference type="Proteomes" id="UP000207741">
    <property type="component" value="Segment"/>
</dbReference>
<name>A0A0K0KVN7_9CAUD</name>
<evidence type="ECO:0000313" key="2">
    <source>
        <dbReference type="Proteomes" id="UP000207741"/>
    </source>
</evidence>
<protein>
    <submittedName>
        <fullName evidence="1">Uncharacterized protein</fullName>
    </submittedName>
</protein>
<dbReference type="KEGG" id="vg:26640293"/>
<evidence type="ECO:0000313" key="1">
    <source>
        <dbReference type="EMBL" id="AIR93387.1"/>
    </source>
</evidence>
<organism evidence="1 2">
    <name type="scientific">Prochlorococcus phage P-TIM68</name>
    <dbReference type="NCBI Taxonomy" id="1542477"/>
    <lineage>
        <taxon>Viruses</taxon>
        <taxon>Duplodnaviria</taxon>
        <taxon>Heunggongvirae</taxon>
        <taxon>Uroviricota</taxon>
        <taxon>Caudoviricetes</taxon>
        <taxon>Pantevenvirales</taxon>
        <taxon>Kyanoviridae</taxon>
        <taxon>Haifavirus</taxon>
        <taxon>Haifavirus tim68</taxon>
    </lineage>
</organism>
<dbReference type="OrthoDB" id="29137at10239"/>
<dbReference type="GeneID" id="26640293"/>
<reference evidence="2" key="1">
    <citation type="submission" date="2014-08" db="EMBL/GenBank/DDBJ databases">
        <authorList>
            <person name="Edwards T."/>
        </authorList>
    </citation>
    <scope>NUCLEOTIDE SEQUENCE [LARGE SCALE GENOMIC DNA]</scope>
</reference>
<dbReference type="RefSeq" id="YP_009213513.1">
    <property type="nucleotide sequence ID" value="NC_028955.1"/>
</dbReference>
<proteinExistence type="predicted"/>